<evidence type="ECO:0000313" key="2">
    <source>
        <dbReference type="Proteomes" id="UP001062846"/>
    </source>
</evidence>
<gene>
    <name evidence="1" type="ORF">RHMOL_Rhmol06G0106500</name>
</gene>
<name>A0ACC0NCA8_RHOML</name>
<keyword evidence="2" id="KW-1185">Reference proteome</keyword>
<dbReference type="Proteomes" id="UP001062846">
    <property type="component" value="Chromosome 6"/>
</dbReference>
<accession>A0ACC0NCA8</accession>
<sequence>MKQGASMSAELQRAIGERDAALKSKRGLEEERDVAVATARSLKQKISEWGKEMEEYKAMSMVMLEKVKNAHREAIQLFLQSPEYHQNIT</sequence>
<dbReference type="EMBL" id="CM046393">
    <property type="protein sequence ID" value="KAI8550434.1"/>
    <property type="molecule type" value="Genomic_DNA"/>
</dbReference>
<protein>
    <submittedName>
        <fullName evidence="1">Uncharacterized protein</fullName>
    </submittedName>
</protein>
<proteinExistence type="predicted"/>
<comment type="caution">
    <text evidence="1">The sequence shown here is derived from an EMBL/GenBank/DDBJ whole genome shotgun (WGS) entry which is preliminary data.</text>
</comment>
<reference evidence="1" key="1">
    <citation type="submission" date="2022-02" db="EMBL/GenBank/DDBJ databases">
        <title>Plant Genome Project.</title>
        <authorList>
            <person name="Zhang R.-G."/>
        </authorList>
    </citation>
    <scope>NUCLEOTIDE SEQUENCE</scope>
    <source>
        <strain evidence="1">AT1</strain>
    </source>
</reference>
<organism evidence="1 2">
    <name type="scientific">Rhododendron molle</name>
    <name type="common">Chinese azalea</name>
    <name type="synonym">Azalea mollis</name>
    <dbReference type="NCBI Taxonomy" id="49168"/>
    <lineage>
        <taxon>Eukaryota</taxon>
        <taxon>Viridiplantae</taxon>
        <taxon>Streptophyta</taxon>
        <taxon>Embryophyta</taxon>
        <taxon>Tracheophyta</taxon>
        <taxon>Spermatophyta</taxon>
        <taxon>Magnoliopsida</taxon>
        <taxon>eudicotyledons</taxon>
        <taxon>Gunneridae</taxon>
        <taxon>Pentapetalae</taxon>
        <taxon>asterids</taxon>
        <taxon>Ericales</taxon>
        <taxon>Ericaceae</taxon>
        <taxon>Ericoideae</taxon>
        <taxon>Rhodoreae</taxon>
        <taxon>Rhododendron</taxon>
    </lineage>
</organism>
<evidence type="ECO:0000313" key="1">
    <source>
        <dbReference type="EMBL" id="KAI8550434.1"/>
    </source>
</evidence>